<comment type="subunit">
    <text evidence="9">Interacts with KIZ, PCM1 and CDK5RAP2.</text>
</comment>
<gene>
    <name evidence="12" type="primary">CEP72</name>
</gene>
<dbReference type="GO" id="GO:0007099">
    <property type="term" value="P:centriole replication"/>
    <property type="evidence" value="ECO:0007669"/>
    <property type="project" value="Ensembl"/>
</dbReference>
<dbReference type="InterPro" id="IPR032675">
    <property type="entry name" value="LRR_dom_sf"/>
</dbReference>
<comment type="subcellular location">
    <subcellularLocation>
        <location evidence="1">Cytoplasm</location>
        <location evidence="1">Cytoskeleton</location>
        <location evidence="1">Microtubule organizing center</location>
        <location evidence="1">Centrosome</location>
    </subcellularLocation>
</comment>
<evidence type="ECO:0000256" key="9">
    <source>
        <dbReference type="ARBA" id="ARBA00064594"/>
    </source>
</evidence>
<dbReference type="PANTHER" id="PTHR23311">
    <property type="entry name" value="HEAT SHOCK REGULATED 2"/>
    <property type="match status" value="1"/>
</dbReference>
<evidence type="ECO:0000256" key="11">
    <source>
        <dbReference type="SAM" id="MobiDB-lite"/>
    </source>
</evidence>
<reference evidence="12" key="2">
    <citation type="submission" date="2025-09" db="UniProtKB">
        <authorList>
            <consortium name="Ensembl"/>
        </authorList>
    </citation>
    <scope>IDENTIFICATION</scope>
</reference>
<evidence type="ECO:0000256" key="2">
    <source>
        <dbReference type="ARBA" id="ARBA00022490"/>
    </source>
</evidence>
<keyword evidence="3" id="KW-0433">Leucine-rich repeat</keyword>
<dbReference type="GO" id="GO:0007051">
    <property type="term" value="P:spindle organization"/>
    <property type="evidence" value="ECO:0007669"/>
    <property type="project" value="Ensembl"/>
</dbReference>
<dbReference type="Proteomes" id="UP000694540">
    <property type="component" value="Unplaced"/>
</dbReference>
<evidence type="ECO:0000256" key="8">
    <source>
        <dbReference type="ARBA" id="ARBA00061023"/>
    </source>
</evidence>
<proteinExistence type="inferred from homology"/>
<dbReference type="Gene3D" id="3.80.10.10">
    <property type="entry name" value="Ribonuclease Inhibitor"/>
    <property type="match status" value="1"/>
</dbReference>
<evidence type="ECO:0000256" key="7">
    <source>
        <dbReference type="ARBA" id="ARBA00059385"/>
    </source>
</evidence>
<reference evidence="12" key="1">
    <citation type="submission" date="2025-08" db="UniProtKB">
        <authorList>
            <consortium name="Ensembl"/>
        </authorList>
    </citation>
    <scope>IDENTIFICATION</scope>
</reference>
<evidence type="ECO:0000256" key="3">
    <source>
        <dbReference type="ARBA" id="ARBA00022614"/>
    </source>
</evidence>
<evidence type="ECO:0000313" key="12">
    <source>
        <dbReference type="Ensembl" id="ENSCWAP00000004933.1"/>
    </source>
</evidence>
<keyword evidence="4" id="KW-0677">Repeat</keyword>
<comment type="similarity">
    <text evidence="8">Belongs to the CEP72 family.</text>
</comment>
<dbReference type="GO" id="GO:1904779">
    <property type="term" value="P:regulation of protein localization to centrosome"/>
    <property type="evidence" value="ECO:0007669"/>
    <property type="project" value="Ensembl"/>
</dbReference>
<dbReference type="GO" id="GO:0005829">
    <property type="term" value="C:cytosol"/>
    <property type="evidence" value="ECO:0007669"/>
    <property type="project" value="Ensembl"/>
</dbReference>
<keyword evidence="6" id="KW-0206">Cytoskeleton</keyword>
<dbReference type="AlphaFoldDB" id="A0A8C3YCN9"/>
<feature type="region of interest" description="Disordered" evidence="11">
    <location>
        <begin position="205"/>
        <end position="254"/>
    </location>
</feature>
<comment type="function">
    <text evidence="7">Involved in the recruitment of key centrosomal proteins to the centrosome. Provides centrosomal microtubule-nucleation activity on the gamma-tubulin ring complexes (gamma-TuRCs) and has critical roles in forming a focused bipolar spindle, which is needed for proper tension generation between sister chromatids. Required for localization of KIZ, AKAP9 and gamma-tubulin ring complexes (gamma-TuRCs). Involved in centriole duplication. Required for CDK5RAP22, CEP152, WDR62 and CEP63 centrosomal localization and promotes the centrosomal localization of CDK2.</text>
</comment>
<dbReference type="InterPro" id="IPR001611">
    <property type="entry name" value="Leu-rich_rpt"/>
</dbReference>
<dbReference type="FunFam" id="3.80.10.10:FF:000489">
    <property type="entry name" value="Centrosomal protein of 72 kDa"/>
    <property type="match status" value="1"/>
</dbReference>
<evidence type="ECO:0000256" key="10">
    <source>
        <dbReference type="ARBA" id="ARBA00070210"/>
    </source>
</evidence>
<evidence type="ECO:0000313" key="13">
    <source>
        <dbReference type="Proteomes" id="UP000694540"/>
    </source>
</evidence>
<dbReference type="GeneTree" id="ENSGT00530000063884"/>
<keyword evidence="13" id="KW-1185">Reference proteome</keyword>
<dbReference type="GO" id="GO:0036064">
    <property type="term" value="C:ciliary basal body"/>
    <property type="evidence" value="ECO:0007669"/>
    <property type="project" value="Ensembl"/>
</dbReference>
<evidence type="ECO:0000256" key="6">
    <source>
        <dbReference type="ARBA" id="ARBA00023212"/>
    </source>
</evidence>
<dbReference type="PANTHER" id="PTHR23311:SF7">
    <property type="entry name" value="CENTROSOMAL PROTEIN OF 72 KDA"/>
    <property type="match status" value="1"/>
</dbReference>
<protein>
    <recommendedName>
        <fullName evidence="10">Centrosomal protein of 72 kDa</fullName>
    </recommendedName>
</protein>
<dbReference type="Ensembl" id="ENSCWAT00000005339.1">
    <property type="protein sequence ID" value="ENSCWAP00000004933.1"/>
    <property type="gene ID" value="ENSCWAG00000003801.1"/>
</dbReference>
<dbReference type="SUPFAM" id="SSF52058">
    <property type="entry name" value="L domain-like"/>
    <property type="match status" value="1"/>
</dbReference>
<keyword evidence="2" id="KW-0963">Cytoplasm</keyword>
<organism evidence="12 13">
    <name type="scientific">Catagonus wagneri</name>
    <name type="common">Chacoan peccary</name>
    <dbReference type="NCBI Taxonomy" id="51154"/>
    <lineage>
        <taxon>Eukaryota</taxon>
        <taxon>Metazoa</taxon>
        <taxon>Chordata</taxon>
        <taxon>Craniata</taxon>
        <taxon>Vertebrata</taxon>
        <taxon>Euteleostomi</taxon>
        <taxon>Mammalia</taxon>
        <taxon>Eutheria</taxon>
        <taxon>Laurasiatheria</taxon>
        <taxon>Artiodactyla</taxon>
        <taxon>Suina</taxon>
        <taxon>Tayassuidae</taxon>
        <taxon>Catagonus</taxon>
    </lineage>
</organism>
<sequence length="596" mass="65920">MAPAGRLVLCEEKIRERSGLAPHCDLAELQSLSIPGTYQEKITHLGRSFMNLMNLKSLDLSRNSLVSLEHLTALQSLSLYYHRVSSLAEVFRLHSRPALSDADLRLNPVVKSEADYRLFVVHVLPGLRRLDDRPVRESERTASQLHFASEDSLGSKQSFPALFRVERPCHSRAKCTDPSAKKCLAMDADDEAVLNLIAECEWDLSNPPGSTSASQKEPEASVQRSQHLLSPRSVRHQCGDSLRKGPESPLPRAGCAEPRLRAQHCGERPASLCPFSVADTTDKEDAATSSQKSSVLDLLPAPGKFRKRRMPGGRFQTPSDQACLSCLEEGLGRRSSSDGWSQGAPSPSAALEPEQQRPPGESEVSLVWLLDGLLSGDALSVFCLPSFFQHKCFWFLLLAQARHILSSLQEFTATQDSSATVSEDTGYLALESESLHRHLDELRRQCGAQMSEVVSELGRTRKGMDYLRQRLDRSLEESSSLKSLLSSVKKEVRSADDPAALTAQITGLQSSVKRLSGEVVALRQHLEHRDEPQGLSQMLQESHRSLVSTNERLLRELGQARAQHQAEVEQLHWSYRELKKTMALFPGCPGPSPSGC</sequence>
<dbReference type="PROSITE" id="PS51450">
    <property type="entry name" value="LRR"/>
    <property type="match status" value="1"/>
</dbReference>
<accession>A0A8C3YCN9</accession>
<evidence type="ECO:0000256" key="1">
    <source>
        <dbReference type="ARBA" id="ARBA00004300"/>
    </source>
</evidence>
<evidence type="ECO:0000256" key="5">
    <source>
        <dbReference type="ARBA" id="ARBA00023054"/>
    </source>
</evidence>
<name>A0A8C3YCN9_9CETA</name>
<dbReference type="GO" id="GO:0034451">
    <property type="term" value="C:centriolar satellite"/>
    <property type="evidence" value="ECO:0007669"/>
    <property type="project" value="Ensembl"/>
</dbReference>
<feature type="region of interest" description="Disordered" evidence="11">
    <location>
        <begin position="334"/>
        <end position="358"/>
    </location>
</feature>
<feature type="region of interest" description="Disordered" evidence="11">
    <location>
        <begin position="284"/>
        <end position="319"/>
    </location>
</feature>
<keyword evidence="5" id="KW-0175">Coiled coil</keyword>
<dbReference type="InterPro" id="IPR055320">
    <property type="entry name" value="CEP72-like"/>
</dbReference>
<dbReference type="GO" id="GO:0033566">
    <property type="term" value="P:gamma-tubulin complex localization"/>
    <property type="evidence" value="ECO:0007669"/>
    <property type="project" value="Ensembl"/>
</dbReference>
<feature type="compositionally biased region" description="Basic and acidic residues" evidence="11">
    <location>
        <begin position="237"/>
        <end position="246"/>
    </location>
</feature>
<evidence type="ECO:0000256" key="4">
    <source>
        <dbReference type="ARBA" id="ARBA00022737"/>
    </source>
</evidence>